<dbReference type="Pfam" id="PF12833">
    <property type="entry name" value="HTH_18"/>
    <property type="match status" value="1"/>
</dbReference>
<evidence type="ECO:0000256" key="3">
    <source>
        <dbReference type="ARBA" id="ARBA00023159"/>
    </source>
</evidence>
<dbReference type="InterPro" id="IPR014710">
    <property type="entry name" value="RmlC-like_jellyroll"/>
</dbReference>
<proteinExistence type="predicted"/>
<comment type="caution">
    <text evidence="6">The sequence shown here is derived from an EMBL/GenBank/DDBJ whole genome shotgun (WGS) entry which is preliminary data.</text>
</comment>
<dbReference type="SUPFAM" id="SSF46689">
    <property type="entry name" value="Homeodomain-like"/>
    <property type="match status" value="2"/>
</dbReference>
<dbReference type="SUPFAM" id="SSF51215">
    <property type="entry name" value="Regulatory protein AraC"/>
    <property type="match status" value="1"/>
</dbReference>
<dbReference type="Gene3D" id="1.10.10.60">
    <property type="entry name" value="Homeodomain-like"/>
    <property type="match status" value="2"/>
</dbReference>
<evidence type="ECO:0000256" key="4">
    <source>
        <dbReference type="ARBA" id="ARBA00023163"/>
    </source>
</evidence>
<dbReference type="PROSITE" id="PS01124">
    <property type="entry name" value="HTH_ARAC_FAMILY_2"/>
    <property type="match status" value="1"/>
</dbReference>
<dbReference type="PROSITE" id="PS00041">
    <property type="entry name" value="HTH_ARAC_FAMILY_1"/>
    <property type="match status" value="1"/>
</dbReference>
<dbReference type="InterPro" id="IPR020449">
    <property type="entry name" value="Tscrpt_reg_AraC-type_HTH"/>
</dbReference>
<evidence type="ECO:0000313" key="6">
    <source>
        <dbReference type="EMBL" id="GFM33121.1"/>
    </source>
</evidence>
<dbReference type="PANTHER" id="PTHR46796">
    <property type="entry name" value="HTH-TYPE TRANSCRIPTIONAL ACTIVATOR RHAS-RELATED"/>
    <property type="match status" value="1"/>
</dbReference>
<dbReference type="Pfam" id="PF02311">
    <property type="entry name" value="AraC_binding"/>
    <property type="match status" value="1"/>
</dbReference>
<gene>
    <name evidence="6" type="ORF">DSM101010T_14860</name>
</gene>
<dbReference type="GO" id="GO:0043565">
    <property type="term" value="F:sequence-specific DNA binding"/>
    <property type="evidence" value="ECO:0007669"/>
    <property type="project" value="InterPro"/>
</dbReference>
<evidence type="ECO:0000313" key="7">
    <source>
        <dbReference type="Proteomes" id="UP000503840"/>
    </source>
</evidence>
<accession>A0A7J0BIQ4</accession>
<dbReference type="RefSeq" id="WP_174404804.1">
    <property type="nucleotide sequence ID" value="NZ_BLVO01000013.1"/>
</dbReference>
<feature type="domain" description="HTH araC/xylS-type" evidence="5">
    <location>
        <begin position="196"/>
        <end position="293"/>
    </location>
</feature>
<evidence type="ECO:0000256" key="1">
    <source>
        <dbReference type="ARBA" id="ARBA00023015"/>
    </source>
</evidence>
<dbReference type="SMART" id="SM00342">
    <property type="entry name" value="HTH_ARAC"/>
    <property type="match status" value="1"/>
</dbReference>
<dbReference type="EMBL" id="BLVO01000013">
    <property type="protein sequence ID" value="GFM33121.1"/>
    <property type="molecule type" value="Genomic_DNA"/>
</dbReference>
<dbReference type="GO" id="GO:0003700">
    <property type="term" value="F:DNA-binding transcription factor activity"/>
    <property type="evidence" value="ECO:0007669"/>
    <property type="project" value="InterPro"/>
</dbReference>
<evidence type="ECO:0000259" key="5">
    <source>
        <dbReference type="PROSITE" id="PS01124"/>
    </source>
</evidence>
<protein>
    <submittedName>
        <fullName evidence="6">AraC family transcriptional regulator</fullName>
    </submittedName>
</protein>
<keyword evidence="7" id="KW-1185">Reference proteome</keyword>
<dbReference type="InterPro" id="IPR050204">
    <property type="entry name" value="AraC_XylS_family_regulators"/>
</dbReference>
<reference evidence="6 7" key="1">
    <citation type="submission" date="2020-05" db="EMBL/GenBank/DDBJ databases">
        <title>Draft genome sequence of Desulfovibrio sp. strain HN2T.</title>
        <authorList>
            <person name="Ueno A."/>
            <person name="Tamazawa S."/>
            <person name="Tamamura S."/>
            <person name="Murakami T."/>
            <person name="Kiyama T."/>
            <person name="Inomata H."/>
            <person name="Amano Y."/>
            <person name="Miyakawa K."/>
            <person name="Tamaki H."/>
            <person name="Naganuma T."/>
            <person name="Kaneko K."/>
        </authorList>
    </citation>
    <scope>NUCLEOTIDE SEQUENCE [LARGE SCALE GENOMIC DNA]</scope>
    <source>
        <strain evidence="6 7">HN2</strain>
    </source>
</reference>
<dbReference type="AlphaFoldDB" id="A0A7J0BIQ4"/>
<dbReference type="InterPro" id="IPR018060">
    <property type="entry name" value="HTH_AraC"/>
</dbReference>
<dbReference type="PRINTS" id="PR00032">
    <property type="entry name" value="HTHARAC"/>
</dbReference>
<dbReference type="Gene3D" id="2.60.120.10">
    <property type="entry name" value="Jelly Rolls"/>
    <property type="match status" value="1"/>
</dbReference>
<dbReference type="Proteomes" id="UP000503840">
    <property type="component" value="Unassembled WGS sequence"/>
</dbReference>
<keyword evidence="2" id="KW-0238">DNA-binding</keyword>
<dbReference type="InterPro" id="IPR018062">
    <property type="entry name" value="HTH_AraC-typ_CS"/>
</dbReference>
<dbReference type="InterPro" id="IPR003313">
    <property type="entry name" value="AraC-bd"/>
</dbReference>
<dbReference type="InterPro" id="IPR009057">
    <property type="entry name" value="Homeodomain-like_sf"/>
</dbReference>
<evidence type="ECO:0000256" key="2">
    <source>
        <dbReference type="ARBA" id="ARBA00023125"/>
    </source>
</evidence>
<sequence length="294" mass="32215">MTCATDSATVRFWRDDALDAVEVRYSHFDGYRFPAHVHDTWSVGLVDEGHSVFRLSGRSQSVRGGQIAIIPPGMVHDCNPREGAWTYRMFYVQDSLMRSLARDLSGGCHDAAGSGGDVAAFDSLVIDDDEVFAALSGFQRLMEQGADAADTVDAPDAPDVLDKRSAMTEAFSLLLSRHGSVRDELPPAGSERAAVRRIREYLADNLAEKVTLEQLAAVSGLSACHLLRVFRHETGLTPHQWQTQLRVNHAKHLLANGDPIADVAFAAGFTDQSHFTRTFRTVTGATPRLYRMAG</sequence>
<keyword evidence="3" id="KW-0010">Activator</keyword>
<dbReference type="PANTHER" id="PTHR46796:SF2">
    <property type="entry name" value="TRANSCRIPTIONAL REGULATORY PROTEIN"/>
    <property type="match status" value="1"/>
</dbReference>
<organism evidence="6 7">
    <name type="scientific">Desulfovibrio subterraneus</name>
    <dbReference type="NCBI Taxonomy" id="2718620"/>
    <lineage>
        <taxon>Bacteria</taxon>
        <taxon>Pseudomonadati</taxon>
        <taxon>Thermodesulfobacteriota</taxon>
        <taxon>Desulfovibrionia</taxon>
        <taxon>Desulfovibrionales</taxon>
        <taxon>Desulfovibrionaceae</taxon>
        <taxon>Desulfovibrio</taxon>
    </lineage>
</organism>
<name>A0A7J0BIQ4_9BACT</name>
<dbReference type="InterPro" id="IPR037923">
    <property type="entry name" value="HTH-like"/>
</dbReference>
<keyword evidence="4" id="KW-0804">Transcription</keyword>
<keyword evidence="1" id="KW-0805">Transcription regulation</keyword>